<keyword evidence="3" id="KW-0964">Secreted</keyword>
<evidence type="ECO:0000256" key="1">
    <source>
        <dbReference type="ARBA" id="ARBA00004191"/>
    </source>
</evidence>
<evidence type="ECO:0000256" key="2">
    <source>
        <dbReference type="ARBA" id="ARBA00022512"/>
    </source>
</evidence>
<dbReference type="AlphaFoldDB" id="A0A2M9HIN6"/>
<keyword evidence="4" id="KW-0732">Signal</keyword>
<name>A0A2M9HIN6_9BIFI</name>
<keyword evidence="8" id="KW-1185">Reference proteome</keyword>
<protein>
    <submittedName>
        <fullName evidence="7">Uncharacterized protein</fullName>
    </submittedName>
</protein>
<comment type="caution">
    <text evidence="7">The sequence shown here is derived from an EMBL/GenBank/DDBJ whole genome shotgun (WGS) entry which is preliminary data.</text>
</comment>
<dbReference type="SUPFAM" id="SSF49401">
    <property type="entry name" value="Bacterial adhesins"/>
    <property type="match status" value="3"/>
</dbReference>
<dbReference type="InterPro" id="IPR008966">
    <property type="entry name" value="Adhesion_dom_sf"/>
</dbReference>
<evidence type="ECO:0000313" key="8">
    <source>
        <dbReference type="Proteomes" id="UP000229239"/>
    </source>
</evidence>
<evidence type="ECO:0000256" key="5">
    <source>
        <dbReference type="ARBA" id="ARBA00023088"/>
    </source>
</evidence>
<evidence type="ECO:0000256" key="3">
    <source>
        <dbReference type="ARBA" id="ARBA00022525"/>
    </source>
</evidence>
<gene>
    <name evidence="7" type="ORF">CSQ86_08205</name>
</gene>
<feature type="region of interest" description="Disordered" evidence="6">
    <location>
        <begin position="423"/>
        <end position="466"/>
    </location>
</feature>
<evidence type="ECO:0000256" key="6">
    <source>
        <dbReference type="SAM" id="MobiDB-lite"/>
    </source>
</evidence>
<reference evidence="8" key="1">
    <citation type="submission" date="2017-10" db="EMBL/GenBank/DDBJ databases">
        <title>Draft genome sequences of strains TRE 1, TRE 9, TRE H and TRI 7, isolated from tamarins, belonging to four potential novel Bifidobacterium species.</title>
        <authorList>
            <person name="Mattarelli P."/>
            <person name="Modesto M."/>
            <person name="Puglisi E."/>
            <person name="Morelli L."/>
            <person name="Bonetti A."/>
            <person name="Spezio C."/>
            <person name="Sandri C."/>
        </authorList>
    </citation>
    <scope>NUCLEOTIDE SEQUENCE [LARGE SCALE GENOMIC DNA]</scope>
    <source>
        <strain evidence="8">TREH</strain>
    </source>
</reference>
<feature type="compositionally biased region" description="Basic and acidic residues" evidence="6">
    <location>
        <begin position="449"/>
        <end position="463"/>
    </location>
</feature>
<organism evidence="7 8">
    <name type="scientific">Bifidobacterium felsineum</name>
    <dbReference type="NCBI Taxonomy" id="2045440"/>
    <lineage>
        <taxon>Bacteria</taxon>
        <taxon>Bacillati</taxon>
        <taxon>Actinomycetota</taxon>
        <taxon>Actinomycetes</taxon>
        <taxon>Bifidobacteriales</taxon>
        <taxon>Bifidobacteriaceae</taxon>
        <taxon>Bifidobacterium</taxon>
    </lineage>
</organism>
<proteinExistence type="predicted"/>
<keyword evidence="2" id="KW-0134">Cell wall</keyword>
<dbReference type="Proteomes" id="UP000229239">
    <property type="component" value="Unassembled WGS sequence"/>
</dbReference>
<dbReference type="Gene3D" id="2.60.40.1280">
    <property type="match status" value="1"/>
</dbReference>
<dbReference type="GO" id="GO:0007155">
    <property type="term" value="P:cell adhesion"/>
    <property type="evidence" value="ECO:0007669"/>
    <property type="project" value="InterPro"/>
</dbReference>
<sequence>MLRLSNNAIGRVLVAILATIAMLVTGVNLTPVANAAETAYNPDAPAVQVTSGVTVKVYKDKNHTQLYDPNQPVAIGQTFYGQISFDFSDAEKPTLDSPTRSYKFPDNINVKDVKSSTLYDSEGNVAGTWSINNGEVTATWNEDWLTQHPSNITSFVSFDFTLNEDAGGNDNKEHITFPGGGGDITITIDKSKVSGQKDYELNDDGTVTFTVTLKPQFAVQNMVVTDTMGSNFTFVDGSFQLDGKPVNAVVSGQKATITLGDLAKADKDGYQLTYKAQLTDAAKQLLAQGKKLDNAQNVANWTWDGSDNPGEADVTPNFSYKMVQKSNGSGTASDIKWTVKLNTGSLKADMGGYKFTDQLQGGQHYIGSYTVKDAKGKVVATGELNGSADSFNYTFPDDAGAQQYTIEYHTALNDENSTAKVNNHAEVTPPDENHPGGSDDGSYTPKGPEQPEDKNTYVTKDVDSSTAATDGKAEWTSLVKFSLMAANTDPTSVQFTDEKLEFDKASNADGSKDGGFGFDQDRKPVLTIGDKTLTEGTDYSLDKYGADAFKITFKSSNAIKAAIGKSDVQVKYWTVSDKTPGVYKNTAKVKYNGKTTSASNSYDIENTNLVNKTGSMKWDKDFDWSQIDPADTPRVLGWPTGRSMSIRAMAVSARSIHLAIRLS</sequence>
<dbReference type="EMBL" id="PEBJ01000004">
    <property type="protein sequence ID" value="PJM76688.1"/>
    <property type="molecule type" value="Genomic_DNA"/>
</dbReference>
<comment type="subcellular location">
    <subcellularLocation>
        <location evidence="1">Secreted</location>
        <location evidence="1">Cell wall</location>
    </subcellularLocation>
</comment>
<evidence type="ECO:0000256" key="4">
    <source>
        <dbReference type="ARBA" id="ARBA00022729"/>
    </source>
</evidence>
<dbReference type="InterPro" id="IPR011252">
    <property type="entry name" value="Fibrogen-bd_dom1"/>
</dbReference>
<dbReference type="Gene3D" id="2.60.40.740">
    <property type="match status" value="1"/>
</dbReference>
<accession>A0A2M9HIN6</accession>
<evidence type="ECO:0000313" key="7">
    <source>
        <dbReference type="EMBL" id="PJM76688.1"/>
    </source>
</evidence>
<keyword evidence="5" id="KW-0572">Peptidoglycan-anchor</keyword>